<feature type="transmembrane region" description="Helical" evidence="7">
    <location>
        <begin position="119"/>
        <end position="143"/>
    </location>
</feature>
<dbReference type="RefSeq" id="XP_045953955.1">
    <property type="nucleotide sequence ID" value="XM_046109270.1"/>
</dbReference>
<reference evidence="8" key="1">
    <citation type="journal article" date="2021" name="Nat. Commun.">
        <title>Genetic determinants of endophytism in the Arabidopsis root mycobiome.</title>
        <authorList>
            <person name="Mesny F."/>
            <person name="Miyauchi S."/>
            <person name="Thiergart T."/>
            <person name="Pickel B."/>
            <person name="Atanasova L."/>
            <person name="Karlsson M."/>
            <person name="Huettel B."/>
            <person name="Barry K.W."/>
            <person name="Haridas S."/>
            <person name="Chen C."/>
            <person name="Bauer D."/>
            <person name="Andreopoulos W."/>
            <person name="Pangilinan J."/>
            <person name="LaButti K."/>
            <person name="Riley R."/>
            <person name="Lipzen A."/>
            <person name="Clum A."/>
            <person name="Drula E."/>
            <person name="Henrissat B."/>
            <person name="Kohler A."/>
            <person name="Grigoriev I.V."/>
            <person name="Martin F.M."/>
            <person name="Hacquard S."/>
        </authorList>
    </citation>
    <scope>NUCLEOTIDE SEQUENCE</scope>
    <source>
        <strain evidence="8">MPI-SDFR-AT-0073</strain>
    </source>
</reference>
<dbReference type="PANTHER" id="PTHR30618:SF15">
    <property type="entry name" value="NICOTINAMIDE RIBOSIDE TRANSPORTER 1-RELATED"/>
    <property type="match status" value="1"/>
</dbReference>
<name>A0A9P8RQC5_9PEZI</name>
<feature type="transmembrane region" description="Helical" evidence="7">
    <location>
        <begin position="56"/>
        <end position="84"/>
    </location>
</feature>
<comment type="similarity">
    <text evidence="2">Belongs to the purine-cytosine permease (2.A.39) family.</text>
</comment>
<evidence type="ECO:0000256" key="1">
    <source>
        <dbReference type="ARBA" id="ARBA00004141"/>
    </source>
</evidence>
<comment type="subcellular location">
    <subcellularLocation>
        <location evidence="1">Membrane</location>
        <topology evidence="1">Multi-pass membrane protein</topology>
    </subcellularLocation>
</comment>
<dbReference type="GO" id="GO:0005886">
    <property type="term" value="C:plasma membrane"/>
    <property type="evidence" value="ECO:0007669"/>
    <property type="project" value="TreeGrafter"/>
</dbReference>
<feature type="transmembrane region" description="Helical" evidence="7">
    <location>
        <begin position="163"/>
        <end position="185"/>
    </location>
</feature>
<feature type="compositionally biased region" description="Basic and acidic residues" evidence="6">
    <location>
        <begin position="238"/>
        <end position="259"/>
    </location>
</feature>
<evidence type="ECO:0000256" key="2">
    <source>
        <dbReference type="ARBA" id="ARBA00008974"/>
    </source>
</evidence>
<sequence length="259" mass="28917">MAHWFPYVDEVELGHLGLPLPNATLYPQQTSLLWQPYAFLDAVRKYEGSRGARAGVAFASIAFMLSQFGMVVASNSVVAGIDLAALLPRWFTVRRGGYLTVMFAFFMQPWSLLNSATNFLTVVGSFNTFLGPLMGIMFADYFLLRKRTVKLTDLYGNSAHSIYWYYGGWNLRAAAAWVAGVWFLMPGLVQRGVAPKADWGVYLALEWYWPISHKIAVDDLDYFGTFGDAPVLDGVGPENERSQTGLDEKGRAEEKVIDV</sequence>
<feature type="region of interest" description="Disordered" evidence="6">
    <location>
        <begin position="236"/>
        <end position="259"/>
    </location>
</feature>
<proteinExistence type="inferred from homology"/>
<evidence type="ECO:0000256" key="7">
    <source>
        <dbReference type="SAM" id="Phobius"/>
    </source>
</evidence>
<accession>A0A9P8RQC5</accession>
<dbReference type="AlphaFoldDB" id="A0A9P8RQC5"/>
<dbReference type="EMBL" id="JAGPXC010000008">
    <property type="protein sequence ID" value="KAH6647443.1"/>
    <property type="molecule type" value="Genomic_DNA"/>
</dbReference>
<dbReference type="InterPro" id="IPR001248">
    <property type="entry name" value="Pur-cyt_permease"/>
</dbReference>
<evidence type="ECO:0000256" key="3">
    <source>
        <dbReference type="ARBA" id="ARBA00022692"/>
    </source>
</evidence>
<gene>
    <name evidence="8" type="ORF">BKA67DRAFT_694498</name>
</gene>
<organism evidence="8 9">
    <name type="scientific">Truncatella angustata</name>
    <dbReference type="NCBI Taxonomy" id="152316"/>
    <lineage>
        <taxon>Eukaryota</taxon>
        <taxon>Fungi</taxon>
        <taxon>Dikarya</taxon>
        <taxon>Ascomycota</taxon>
        <taxon>Pezizomycotina</taxon>
        <taxon>Sordariomycetes</taxon>
        <taxon>Xylariomycetidae</taxon>
        <taxon>Amphisphaeriales</taxon>
        <taxon>Sporocadaceae</taxon>
        <taxon>Truncatella</taxon>
    </lineage>
</organism>
<keyword evidence="3 7" id="KW-0812">Transmembrane</keyword>
<dbReference type="GO" id="GO:0015205">
    <property type="term" value="F:nucleobase transmembrane transporter activity"/>
    <property type="evidence" value="ECO:0007669"/>
    <property type="project" value="TreeGrafter"/>
</dbReference>
<evidence type="ECO:0000256" key="6">
    <source>
        <dbReference type="SAM" id="MobiDB-lite"/>
    </source>
</evidence>
<dbReference type="Gene3D" id="1.10.4160.10">
    <property type="entry name" value="Hydantoin permease"/>
    <property type="match status" value="1"/>
</dbReference>
<evidence type="ECO:0000313" key="8">
    <source>
        <dbReference type="EMBL" id="KAH6647443.1"/>
    </source>
</evidence>
<evidence type="ECO:0000256" key="5">
    <source>
        <dbReference type="ARBA" id="ARBA00023136"/>
    </source>
</evidence>
<dbReference type="Proteomes" id="UP000758603">
    <property type="component" value="Unassembled WGS sequence"/>
</dbReference>
<dbReference type="OrthoDB" id="2018619at2759"/>
<dbReference type="Pfam" id="PF02133">
    <property type="entry name" value="Transp_cyt_pur"/>
    <property type="match status" value="1"/>
</dbReference>
<dbReference type="PANTHER" id="PTHR30618">
    <property type="entry name" value="NCS1 FAMILY PURINE/PYRIMIDINE TRANSPORTER"/>
    <property type="match status" value="1"/>
</dbReference>
<comment type="caution">
    <text evidence="8">The sequence shown here is derived from an EMBL/GenBank/DDBJ whole genome shotgun (WGS) entry which is preliminary data.</text>
</comment>
<evidence type="ECO:0000256" key="4">
    <source>
        <dbReference type="ARBA" id="ARBA00022989"/>
    </source>
</evidence>
<dbReference type="InterPro" id="IPR045225">
    <property type="entry name" value="Uracil/uridine/allantoin_perm"/>
</dbReference>
<keyword evidence="5 7" id="KW-0472">Membrane</keyword>
<keyword evidence="4 7" id="KW-1133">Transmembrane helix</keyword>
<feature type="transmembrane region" description="Helical" evidence="7">
    <location>
        <begin position="96"/>
        <end position="113"/>
    </location>
</feature>
<keyword evidence="9" id="KW-1185">Reference proteome</keyword>
<evidence type="ECO:0000313" key="9">
    <source>
        <dbReference type="Proteomes" id="UP000758603"/>
    </source>
</evidence>
<dbReference type="GeneID" id="70138161"/>
<protein>
    <submittedName>
        <fullName evidence="8">Permease for cytosine/purines, uracil, thiamine, allantoin-domain-containing protein</fullName>
    </submittedName>
</protein>